<dbReference type="RefSeq" id="WP_190887890.1">
    <property type="nucleotide sequence ID" value="NZ_JACWZY010000012.1"/>
</dbReference>
<evidence type="ECO:0008006" key="3">
    <source>
        <dbReference type="Google" id="ProtNLM"/>
    </source>
</evidence>
<comment type="caution">
    <text evidence="1">The sequence shown here is derived from an EMBL/GenBank/DDBJ whole genome shotgun (WGS) entry which is preliminary data.</text>
</comment>
<dbReference type="Proteomes" id="UP000598820">
    <property type="component" value="Unassembled WGS sequence"/>
</dbReference>
<gene>
    <name evidence="1" type="ORF">IC229_15395</name>
</gene>
<protein>
    <recommendedName>
        <fullName evidence="3">Lipoprotein</fullName>
    </recommendedName>
</protein>
<dbReference type="EMBL" id="JACWZY010000012">
    <property type="protein sequence ID" value="MBD2702034.1"/>
    <property type="molecule type" value="Genomic_DNA"/>
</dbReference>
<proteinExistence type="predicted"/>
<name>A0A926XWD9_9BACT</name>
<reference evidence="1" key="1">
    <citation type="submission" date="2020-09" db="EMBL/GenBank/DDBJ databases">
        <authorList>
            <person name="Kim M.K."/>
        </authorList>
    </citation>
    <scope>NUCLEOTIDE SEQUENCE</scope>
    <source>
        <strain evidence="1">BT702</strain>
    </source>
</reference>
<sequence>MKKLLTFLFLVLLVGCNRPGNDQTLKPGDQILNYGAKFDKLLLGEESKNDEITLTEELKIGNQGLTLPIGTILRKIKDDPSSFSYTLPNGYKVIGQTTDGKARSAAGGSVTCTCTRGNGCSPYYATLGGKVSMGCAAKNCTACNMTTSGSARIGVSEETFNTAEIINFNQPIHFVTSKAELSTLVSPSHSMMQLEEIRKQIVAFAKGYQVDDLDALNKSTGPADLPSSYQYIHVNLFGRLIMLPVQTNITLSVDPLVNELMRDDKNAGARAAATVYKCKCNSGNSGCSLNSGSLLFAKAVYCDAGGCASCTLSWI</sequence>
<evidence type="ECO:0000313" key="2">
    <source>
        <dbReference type="Proteomes" id="UP000598820"/>
    </source>
</evidence>
<keyword evidence="2" id="KW-1185">Reference proteome</keyword>
<evidence type="ECO:0000313" key="1">
    <source>
        <dbReference type="EMBL" id="MBD2702034.1"/>
    </source>
</evidence>
<accession>A0A926XWD9</accession>
<dbReference type="AlphaFoldDB" id="A0A926XWD9"/>
<organism evidence="1 2">
    <name type="scientific">Spirosoma profusum</name>
    <dbReference type="NCBI Taxonomy" id="2771354"/>
    <lineage>
        <taxon>Bacteria</taxon>
        <taxon>Pseudomonadati</taxon>
        <taxon>Bacteroidota</taxon>
        <taxon>Cytophagia</taxon>
        <taxon>Cytophagales</taxon>
        <taxon>Cytophagaceae</taxon>
        <taxon>Spirosoma</taxon>
    </lineage>
</organism>
<dbReference type="PROSITE" id="PS51257">
    <property type="entry name" value="PROKAR_LIPOPROTEIN"/>
    <property type="match status" value="1"/>
</dbReference>